<name>A0A0A0JT77_9MICO</name>
<evidence type="ECO:0000256" key="6">
    <source>
        <dbReference type="ARBA" id="ARBA00023136"/>
    </source>
</evidence>
<reference evidence="8 9" key="1">
    <citation type="submission" date="2013-08" db="EMBL/GenBank/DDBJ databases">
        <title>The genome sequence of Knoellia subterranea.</title>
        <authorList>
            <person name="Zhu W."/>
            <person name="Wang G."/>
        </authorList>
    </citation>
    <scope>NUCLEOTIDE SEQUENCE [LARGE SCALE GENOMIC DNA]</scope>
    <source>
        <strain evidence="8 9">KCTC 19937</strain>
    </source>
</reference>
<evidence type="ECO:0000256" key="3">
    <source>
        <dbReference type="ARBA" id="ARBA00022475"/>
    </source>
</evidence>
<organism evidence="8 9">
    <name type="scientific">Knoellia subterranea KCTC 19937</name>
    <dbReference type="NCBI Taxonomy" id="1385521"/>
    <lineage>
        <taxon>Bacteria</taxon>
        <taxon>Bacillati</taxon>
        <taxon>Actinomycetota</taxon>
        <taxon>Actinomycetes</taxon>
        <taxon>Micrococcales</taxon>
        <taxon>Intrasporangiaceae</taxon>
        <taxon>Knoellia</taxon>
    </lineage>
</organism>
<evidence type="ECO:0000256" key="2">
    <source>
        <dbReference type="ARBA" id="ARBA00007977"/>
    </source>
</evidence>
<proteinExistence type="inferred from homology"/>
<keyword evidence="6 7" id="KW-0472">Membrane</keyword>
<feature type="transmembrane region" description="Helical" evidence="7">
    <location>
        <begin position="245"/>
        <end position="265"/>
    </location>
</feature>
<comment type="similarity">
    <text evidence="2">Belongs to the UPF0324 family.</text>
</comment>
<dbReference type="InterPro" id="IPR018383">
    <property type="entry name" value="UPF0324_pro"/>
</dbReference>
<dbReference type="Proteomes" id="UP000030011">
    <property type="component" value="Unassembled WGS sequence"/>
</dbReference>
<gene>
    <name evidence="8" type="ORF">N803_02050</name>
</gene>
<evidence type="ECO:0000256" key="5">
    <source>
        <dbReference type="ARBA" id="ARBA00022989"/>
    </source>
</evidence>
<feature type="transmembrane region" description="Helical" evidence="7">
    <location>
        <begin position="277"/>
        <end position="297"/>
    </location>
</feature>
<feature type="transmembrane region" description="Helical" evidence="7">
    <location>
        <begin position="93"/>
        <end position="111"/>
    </location>
</feature>
<feature type="transmembrane region" description="Helical" evidence="7">
    <location>
        <begin position="185"/>
        <end position="204"/>
    </location>
</feature>
<feature type="transmembrane region" description="Helical" evidence="7">
    <location>
        <begin position="156"/>
        <end position="178"/>
    </location>
</feature>
<comment type="subcellular location">
    <subcellularLocation>
        <location evidence="1">Cell membrane</location>
        <topology evidence="1">Multi-pass membrane protein</topology>
    </subcellularLocation>
</comment>
<dbReference type="Pfam" id="PF03601">
    <property type="entry name" value="Cons_hypoth698"/>
    <property type="match status" value="1"/>
</dbReference>
<feature type="transmembrane region" description="Helical" evidence="7">
    <location>
        <begin position="309"/>
        <end position="331"/>
    </location>
</feature>
<feature type="transmembrane region" description="Helical" evidence="7">
    <location>
        <begin position="12"/>
        <end position="32"/>
    </location>
</feature>
<dbReference type="RefSeq" id="WP_035902160.1">
    <property type="nucleotide sequence ID" value="NZ_AVPK01000001.1"/>
</dbReference>
<evidence type="ECO:0000313" key="9">
    <source>
        <dbReference type="Proteomes" id="UP000030011"/>
    </source>
</evidence>
<keyword evidence="3" id="KW-1003">Cell membrane</keyword>
<protein>
    <submittedName>
        <fullName evidence="8">Membrane protein</fullName>
    </submittedName>
</protein>
<dbReference type="EMBL" id="AVPK01000001">
    <property type="protein sequence ID" value="KGN39282.1"/>
    <property type="molecule type" value="Genomic_DNA"/>
</dbReference>
<dbReference type="PANTHER" id="PTHR30106:SF2">
    <property type="entry name" value="UPF0324 INNER MEMBRANE PROTEIN YEIH"/>
    <property type="match status" value="1"/>
</dbReference>
<accession>A0A0A0JT77</accession>
<feature type="transmembrane region" description="Helical" evidence="7">
    <location>
        <begin position="123"/>
        <end position="144"/>
    </location>
</feature>
<keyword evidence="9" id="KW-1185">Reference proteome</keyword>
<keyword evidence="5 7" id="KW-1133">Transmembrane helix</keyword>
<evidence type="ECO:0000256" key="4">
    <source>
        <dbReference type="ARBA" id="ARBA00022692"/>
    </source>
</evidence>
<dbReference type="OrthoDB" id="9766798at2"/>
<dbReference type="GO" id="GO:0005886">
    <property type="term" value="C:plasma membrane"/>
    <property type="evidence" value="ECO:0007669"/>
    <property type="project" value="UniProtKB-SubCell"/>
</dbReference>
<feature type="transmembrane region" description="Helical" evidence="7">
    <location>
        <begin position="38"/>
        <end position="62"/>
    </location>
</feature>
<evidence type="ECO:0000256" key="7">
    <source>
        <dbReference type="SAM" id="Phobius"/>
    </source>
</evidence>
<comment type="caution">
    <text evidence="8">The sequence shown here is derived from an EMBL/GenBank/DDBJ whole genome shotgun (WGS) entry which is preliminary data.</text>
</comment>
<sequence length="332" mass="32554">MSAAPSAPTRALPGLVLCLIGGLLALGVHHLVPALSTLLVAILLGIGAANTLGVSTTLAPGVAVASRRVLRWGIVLLGLSVPLQAVLALGPGVLAVVVGVVAGGIVLTLAWGKALGVPPTQRLLIACGFSICGAAAVAAVDGVIDADEEDVAGSVALVVVFGSLMIGLAPLLGLALGLGPEARGVLAGASIHEVAQVVAAGGIIGSGALAVAVLVKLARVVLLAPVMAGISLWRRTQNRDRGATGTLPPIVPLFVVGFLAAVAIRSSFDVPAAARDVAATVQTLLLATAMFALGMGVRIAGLRRLGGRTVLLGAVSTATVTVIATGGVLLVG</sequence>
<keyword evidence="4 7" id="KW-0812">Transmembrane</keyword>
<dbReference type="AlphaFoldDB" id="A0A0A0JT77"/>
<evidence type="ECO:0000256" key="1">
    <source>
        <dbReference type="ARBA" id="ARBA00004651"/>
    </source>
</evidence>
<evidence type="ECO:0000313" key="8">
    <source>
        <dbReference type="EMBL" id="KGN39282.1"/>
    </source>
</evidence>
<dbReference type="PANTHER" id="PTHR30106">
    <property type="entry name" value="INNER MEMBRANE PROTEIN YEIH-RELATED"/>
    <property type="match status" value="1"/>
</dbReference>
<dbReference type="eggNOG" id="COG2855">
    <property type="taxonomic scope" value="Bacteria"/>
</dbReference>
<dbReference type="STRING" id="1385521.N803_02050"/>